<name>A0A6C0H2Y2_9ZZZZ</name>
<accession>A0A6C0H2Y2</accession>
<dbReference type="Gene3D" id="1.10.510.10">
    <property type="entry name" value="Transferase(Phosphotransferase) domain 1"/>
    <property type="match status" value="1"/>
</dbReference>
<dbReference type="EMBL" id="MN739858">
    <property type="protein sequence ID" value="QHT74767.1"/>
    <property type="molecule type" value="Genomic_DNA"/>
</dbReference>
<dbReference type="InterPro" id="IPR011009">
    <property type="entry name" value="Kinase-like_dom_sf"/>
</dbReference>
<reference evidence="1" key="1">
    <citation type="journal article" date="2020" name="Nature">
        <title>Giant virus diversity and host interactions through global metagenomics.</title>
        <authorList>
            <person name="Schulz F."/>
            <person name="Roux S."/>
            <person name="Paez-Espino D."/>
            <person name="Jungbluth S."/>
            <person name="Walsh D.A."/>
            <person name="Denef V.J."/>
            <person name="McMahon K.D."/>
            <person name="Konstantinidis K.T."/>
            <person name="Eloe-Fadrosh E.A."/>
            <person name="Kyrpides N.C."/>
            <person name="Woyke T."/>
        </authorList>
    </citation>
    <scope>NUCLEOTIDE SEQUENCE</scope>
    <source>
        <strain evidence="1">GVMAG-M-3300023179-62</strain>
    </source>
</reference>
<evidence type="ECO:0000313" key="1">
    <source>
        <dbReference type="EMBL" id="QHT74767.1"/>
    </source>
</evidence>
<protein>
    <recommendedName>
        <fullName evidence="2">Protein kinase domain-containing protein</fullName>
    </recommendedName>
</protein>
<evidence type="ECO:0008006" key="2">
    <source>
        <dbReference type="Google" id="ProtNLM"/>
    </source>
</evidence>
<dbReference type="AlphaFoldDB" id="A0A6C0H2Y2"/>
<proteinExistence type="predicted"/>
<dbReference type="SUPFAM" id="SSF56112">
    <property type="entry name" value="Protein kinase-like (PK-like)"/>
    <property type="match status" value="1"/>
</dbReference>
<organism evidence="1">
    <name type="scientific">viral metagenome</name>
    <dbReference type="NCBI Taxonomy" id="1070528"/>
    <lineage>
        <taxon>unclassified sequences</taxon>
        <taxon>metagenomes</taxon>
        <taxon>organismal metagenomes</taxon>
    </lineage>
</organism>
<sequence length="537" mass="62236">MSKMSRLSSGSGYDDLLSYYKKNNGKPWREWLSFDSIFEKPGKQGVVGLLKSSNLSENGKYVFKISQYINYLIHHESSVMNGLNEISVYCPHFCRSYGTQICNIDPRAKKNKGCPFAEDGKVDNPIKKEVLLCEYVDKSYKFYNYIRALERVHEDVLYSVIKQVLMAISIAQRKKQFTHYDLHSFNVMMRKCSSDAVFLYALDKDNQFAIPTYGHYPVIIDFGFSYIDNMEDGPLWPSMGHTCVGFMSDRFDWVADPKLFLVTVSGEIKEKRNTKKSKILRRIVRNLFGPLTIDWGSGWDDNDDESASDAVIKMLDGVAKGSVLFEDYDHYCMDILQTLVIIPMEKQSYESIHTSYKSMIKEFSKIEKQISSPFYNLYILKGITDAVRYVRAAYADKQTRIDAIRTFRHHVHERVNEVAGFCRLDKVHFEKLLCSMIVFSKCMEGVMYGHIDARMAEKQREYNKLPLQSVEQIYASIEANLPDEYVYCKNTTIFIIDANYKESIEYKIPEAELENVNELHPMARGTYIYDLYRAGID</sequence>